<dbReference type="GO" id="GO:0043565">
    <property type="term" value="F:sequence-specific DNA binding"/>
    <property type="evidence" value="ECO:0007669"/>
    <property type="project" value="InterPro"/>
</dbReference>
<sequence length="1389" mass="157801">MKKLMLLFLVFCCFFTSNLSAQLPNLDYSFVNIKNGISNVAISTIIQDQYGIIWMGTNGTGLIRYDGIDHISYKHKLNDASSISNSLVNCAKLDSKNRIWIGTEEGLNLYNQDLDQFKKISLGNEKQTNASIRSIEQDSLGNLFVGTYKQGLFKLNLESFKSEKVSNSTINNQSVFININSIQLAGSGRVFVGTNLGLKEVDVESNSLVNVVYVDKNERTPIANFIEAMLVDTDNNLWVGTLSDGIFKFKIGNGPGNELTEYNHFAISDKMIMTMIQLDDHSLMIGTENDGLFHLETSGKVIKNYLLNKQDEKSIHSNSIWSLFLDSNKRIWMGYYNSGLAVSDNLYDKFRNIESLSRNPNSLKANSVMGIVKDKSDRLWIGMDGGGIDIYNLKTDKYTHINKEENFPYSGLTSDYIETIFIDSKENIWAGSWDSGIFLLKKGHKKFINYNIENTKGKLTSNTILSISEDPDGTIWIGTFFKGLHSFDPVSKEITHYNSKPFVENGITTSDVRKVLVDPESNIWLGTTKGLFKIKKIPSGQFSIVSMEKRLSEKYGNYASANHILSLHLGTDNILWIGTRGAGLCKYNLNTDELEWYNRLSGLQEENVAGIIQSKEGDLWLTGNEGISKLDRKNNTFINYTVNDGLLSNDFNFNAALRDKEGILYFGNFKGIDYFNPKDIKINNSVPSLYLVGFKLFNESVLPYQKNSPLKKVIAETKSITLDNSQSVFTIEFAAINYTRPEKNQYAYYLEGLESSWNYVGNLRSATYTHLNHGEYVFKLKAANNDGVWNEVPLSLSIKILPPWWKTNWAFLTYFALLLLILYLLYNITQNRIREKQVIANERSKRFQEEELNDKKFQFFTNISHEFRTPLTLILSPLTNLINNKVVNFPDDVKGKLQIIEKNAKRLSRLTNELMDFRKLEQHKLKIKANKINLIPFCEDIVSYFDEEATRRNIYLNVDADVSELDLWADKNMLEKIIFNILSNAFKVTPEGGAITIEISMKDSNSKLEKLNDNLLIKEYVAISISDTGPGLEPEQLTKIFERFYQVDNLNKAYYGGTGIGLEVVQSFVRLHRGAVDVESEIGIGTKFKVLLPFGKEHLDKSELASVSESENFVRNKQPLIENLSNEQNKIGLIEKGSRSDTLLIVEDNVELRDYLKGELEEFYKIIAANNGVEGLKLANENLPDIIISDIIMPEMDGLEFCKKIKTDIRTSHIPILVLTAKSKLDDRIESVEIGADAYMKKPFDMRLVKLRLAQLIQSRKLIFNKYFSEISGAEENKNATSIDKEFIQKILTYINDNISDSNLSVEILASQLNLSRSQLYRKVKMLTGQTVNEFIRNIRLQRANQLLECGSATISEICYQVGFASPSYFTKCFKAHFGILPTEVKVKQ</sequence>
<dbReference type="SUPFAM" id="SSF46689">
    <property type="entry name" value="Homeodomain-like"/>
    <property type="match status" value="1"/>
</dbReference>
<dbReference type="InterPro" id="IPR003594">
    <property type="entry name" value="HATPase_dom"/>
</dbReference>
<dbReference type="Gene3D" id="2.60.40.10">
    <property type="entry name" value="Immunoglobulins"/>
    <property type="match status" value="1"/>
</dbReference>
<reference evidence="13 14" key="1">
    <citation type="submission" date="2019-05" db="EMBL/GenBank/DDBJ databases">
        <title>Algicella ahnfeltiae gen. nov., sp. nov., a novel marine bacterium of the family Flavobacteriaceae isolated from a red alga.</title>
        <authorList>
            <person name="Nedashkovskaya O.I."/>
            <person name="Kukhlevskiy A.D."/>
            <person name="Kim S.-G."/>
            <person name="Zhukova N.V."/>
            <person name="Mikhailov V.V."/>
        </authorList>
    </citation>
    <scope>NUCLEOTIDE SEQUENCE [LARGE SCALE GENOMIC DNA]</scope>
    <source>
        <strain evidence="13 14">10Alg115</strain>
    </source>
</reference>
<evidence type="ECO:0000259" key="10">
    <source>
        <dbReference type="PROSITE" id="PS01124"/>
    </source>
</evidence>
<dbReference type="SUPFAM" id="SSF52172">
    <property type="entry name" value="CheY-like"/>
    <property type="match status" value="1"/>
</dbReference>
<comment type="catalytic activity">
    <reaction evidence="1">
        <text>ATP + protein L-histidine = ADP + protein N-phospho-L-histidine.</text>
        <dbReference type="EC" id="2.7.13.3"/>
    </reaction>
</comment>
<evidence type="ECO:0000259" key="11">
    <source>
        <dbReference type="PROSITE" id="PS50109"/>
    </source>
</evidence>
<dbReference type="Gene3D" id="1.10.287.130">
    <property type="match status" value="1"/>
</dbReference>
<evidence type="ECO:0000256" key="9">
    <source>
        <dbReference type="SAM" id="SignalP"/>
    </source>
</evidence>
<keyword evidence="9" id="KW-0732">Signal</keyword>
<dbReference type="KEGG" id="fbe:FF125_03910"/>
<dbReference type="CDD" id="cd17574">
    <property type="entry name" value="REC_OmpR"/>
    <property type="match status" value="1"/>
</dbReference>
<dbReference type="Pfam" id="PF07494">
    <property type="entry name" value="Reg_prop"/>
    <property type="match status" value="2"/>
</dbReference>
<dbReference type="InterPro" id="IPR036890">
    <property type="entry name" value="HATPase_C_sf"/>
</dbReference>
<dbReference type="Gene3D" id="1.10.10.60">
    <property type="entry name" value="Homeodomain-like"/>
    <property type="match status" value="2"/>
</dbReference>
<dbReference type="InterPro" id="IPR009057">
    <property type="entry name" value="Homeodomain-like_sf"/>
</dbReference>
<dbReference type="FunFam" id="1.10.287.130:FF:000045">
    <property type="entry name" value="Two-component system sensor histidine kinase/response regulator"/>
    <property type="match status" value="1"/>
</dbReference>
<dbReference type="Pfam" id="PF07495">
    <property type="entry name" value="Y_Y_Y"/>
    <property type="match status" value="1"/>
</dbReference>
<gene>
    <name evidence="13" type="ORF">FF125_03910</name>
</gene>
<dbReference type="FunFam" id="3.30.565.10:FF:000006">
    <property type="entry name" value="Sensor histidine kinase WalK"/>
    <property type="match status" value="1"/>
</dbReference>
<dbReference type="PROSITE" id="PS50109">
    <property type="entry name" value="HIS_KIN"/>
    <property type="match status" value="1"/>
</dbReference>
<evidence type="ECO:0000256" key="2">
    <source>
        <dbReference type="ARBA" id="ARBA00012438"/>
    </source>
</evidence>
<dbReference type="PANTHER" id="PTHR43547:SF2">
    <property type="entry name" value="HYBRID SIGNAL TRANSDUCTION HISTIDINE KINASE C"/>
    <property type="match status" value="1"/>
</dbReference>
<organism evidence="13 14">
    <name type="scientific">Aureibaculum algae</name>
    <dbReference type="NCBI Taxonomy" id="2584122"/>
    <lineage>
        <taxon>Bacteria</taxon>
        <taxon>Pseudomonadati</taxon>
        <taxon>Bacteroidota</taxon>
        <taxon>Flavobacteriia</taxon>
        <taxon>Flavobacteriales</taxon>
        <taxon>Flavobacteriaceae</taxon>
        <taxon>Aureibaculum</taxon>
    </lineage>
</organism>
<feature type="domain" description="Response regulatory" evidence="12">
    <location>
        <begin position="1142"/>
        <end position="1257"/>
    </location>
</feature>
<dbReference type="InterPro" id="IPR004358">
    <property type="entry name" value="Sig_transdc_His_kin-like_C"/>
</dbReference>
<dbReference type="OrthoDB" id="358279at2"/>
<dbReference type="InterPro" id="IPR001789">
    <property type="entry name" value="Sig_transdc_resp-reg_receiver"/>
</dbReference>
<dbReference type="SMART" id="SM00448">
    <property type="entry name" value="REC"/>
    <property type="match status" value="1"/>
</dbReference>
<dbReference type="SMART" id="SM00387">
    <property type="entry name" value="HATPase_c"/>
    <property type="match status" value="1"/>
</dbReference>
<dbReference type="InterPro" id="IPR011123">
    <property type="entry name" value="Y_Y_Y"/>
</dbReference>
<dbReference type="SMART" id="SM00342">
    <property type="entry name" value="HTH_ARAC"/>
    <property type="match status" value="1"/>
</dbReference>
<evidence type="ECO:0000256" key="3">
    <source>
        <dbReference type="ARBA" id="ARBA00022553"/>
    </source>
</evidence>
<dbReference type="InterPro" id="IPR015943">
    <property type="entry name" value="WD40/YVTN_repeat-like_dom_sf"/>
</dbReference>
<evidence type="ECO:0000256" key="5">
    <source>
        <dbReference type="ARBA" id="ARBA00022777"/>
    </source>
</evidence>
<dbReference type="InterPro" id="IPR011110">
    <property type="entry name" value="Reg_prop"/>
</dbReference>
<dbReference type="PANTHER" id="PTHR43547">
    <property type="entry name" value="TWO-COMPONENT HISTIDINE KINASE"/>
    <property type="match status" value="1"/>
</dbReference>
<dbReference type="SUPFAM" id="SSF55874">
    <property type="entry name" value="ATPase domain of HSP90 chaperone/DNA topoisomerase II/histidine kinase"/>
    <property type="match status" value="1"/>
</dbReference>
<dbReference type="PRINTS" id="PR00344">
    <property type="entry name" value="BCTRLSENSOR"/>
</dbReference>
<evidence type="ECO:0000313" key="13">
    <source>
        <dbReference type="EMBL" id="QCX37620.1"/>
    </source>
</evidence>
<keyword evidence="4" id="KW-0808">Transferase</keyword>
<keyword evidence="7" id="KW-0804">Transcription</keyword>
<protein>
    <recommendedName>
        <fullName evidence="2">histidine kinase</fullName>
        <ecNumber evidence="2">2.7.13.3</ecNumber>
    </recommendedName>
</protein>
<dbReference type="SMART" id="SM00388">
    <property type="entry name" value="HisKA"/>
    <property type="match status" value="1"/>
</dbReference>
<evidence type="ECO:0000313" key="14">
    <source>
        <dbReference type="Proteomes" id="UP000306229"/>
    </source>
</evidence>
<dbReference type="Pfam" id="PF00512">
    <property type="entry name" value="HisKA"/>
    <property type="match status" value="1"/>
</dbReference>
<evidence type="ECO:0000256" key="6">
    <source>
        <dbReference type="ARBA" id="ARBA00023015"/>
    </source>
</evidence>
<evidence type="ECO:0000256" key="8">
    <source>
        <dbReference type="PROSITE-ProRule" id="PRU00169"/>
    </source>
</evidence>
<dbReference type="FunFam" id="2.60.40.10:FF:000791">
    <property type="entry name" value="Two-component system sensor histidine kinase/response regulator"/>
    <property type="match status" value="1"/>
</dbReference>
<feature type="chain" id="PRO_5023119631" description="histidine kinase" evidence="9">
    <location>
        <begin position="22"/>
        <end position="1389"/>
    </location>
</feature>
<evidence type="ECO:0000256" key="4">
    <source>
        <dbReference type="ARBA" id="ARBA00022679"/>
    </source>
</evidence>
<dbReference type="EC" id="2.7.13.3" evidence="2"/>
<dbReference type="EMBL" id="CP040749">
    <property type="protein sequence ID" value="QCX37620.1"/>
    <property type="molecule type" value="Genomic_DNA"/>
</dbReference>
<dbReference type="InterPro" id="IPR011006">
    <property type="entry name" value="CheY-like_superfamily"/>
</dbReference>
<dbReference type="InterPro" id="IPR005467">
    <property type="entry name" value="His_kinase_dom"/>
</dbReference>
<dbReference type="Gene3D" id="3.40.50.2300">
    <property type="match status" value="1"/>
</dbReference>
<name>A0A5B7TN17_9FLAO</name>
<dbReference type="PROSITE" id="PS01124">
    <property type="entry name" value="HTH_ARAC_FAMILY_2"/>
    <property type="match status" value="1"/>
</dbReference>
<dbReference type="InterPro" id="IPR018060">
    <property type="entry name" value="HTH_AraC"/>
</dbReference>
<dbReference type="GO" id="GO:0000155">
    <property type="term" value="F:phosphorelay sensor kinase activity"/>
    <property type="evidence" value="ECO:0007669"/>
    <property type="project" value="InterPro"/>
</dbReference>
<keyword evidence="6" id="KW-0805">Transcription regulation</keyword>
<dbReference type="InterPro" id="IPR036097">
    <property type="entry name" value="HisK_dim/P_sf"/>
</dbReference>
<evidence type="ECO:0000256" key="1">
    <source>
        <dbReference type="ARBA" id="ARBA00000085"/>
    </source>
</evidence>
<dbReference type="Gene3D" id="3.30.565.10">
    <property type="entry name" value="Histidine kinase-like ATPase, C-terminal domain"/>
    <property type="match status" value="1"/>
</dbReference>
<feature type="signal peptide" evidence="9">
    <location>
        <begin position="1"/>
        <end position="21"/>
    </location>
</feature>
<keyword evidence="14" id="KW-1185">Reference proteome</keyword>
<dbReference type="InterPro" id="IPR003661">
    <property type="entry name" value="HisK_dim/P_dom"/>
</dbReference>
<keyword evidence="5" id="KW-0418">Kinase</keyword>
<dbReference type="PROSITE" id="PS50110">
    <property type="entry name" value="RESPONSE_REGULATORY"/>
    <property type="match status" value="1"/>
</dbReference>
<evidence type="ECO:0000256" key="7">
    <source>
        <dbReference type="ARBA" id="ARBA00023163"/>
    </source>
</evidence>
<keyword evidence="3 8" id="KW-0597">Phosphoprotein</keyword>
<dbReference type="SUPFAM" id="SSF63829">
    <property type="entry name" value="Calcium-dependent phosphotriesterase"/>
    <property type="match status" value="3"/>
</dbReference>
<dbReference type="SUPFAM" id="SSF47384">
    <property type="entry name" value="Homodimeric domain of signal transducing histidine kinase"/>
    <property type="match status" value="1"/>
</dbReference>
<accession>A0A5B7TN17</accession>
<dbReference type="Pfam" id="PF00072">
    <property type="entry name" value="Response_reg"/>
    <property type="match status" value="1"/>
</dbReference>
<feature type="domain" description="Histidine kinase" evidence="11">
    <location>
        <begin position="862"/>
        <end position="1096"/>
    </location>
</feature>
<dbReference type="CDD" id="cd00082">
    <property type="entry name" value="HisKA"/>
    <property type="match status" value="1"/>
</dbReference>
<proteinExistence type="predicted"/>
<feature type="domain" description="HTH araC/xylS-type" evidence="10">
    <location>
        <begin position="1289"/>
        <end position="1388"/>
    </location>
</feature>
<dbReference type="InterPro" id="IPR013783">
    <property type="entry name" value="Ig-like_fold"/>
</dbReference>
<evidence type="ECO:0000259" key="12">
    <source>
        <dbReference type="PROSITE" id="PS50110"/>
    </source>
</evidence>
<dbReference type="Proteomes" id="UP000306229">
    <property type="component" value="Chromosome"/>
</dbReference>
<dbReference type="Pfam" id="PF02518">
    <property type="entry name" value="HATPase_c"/>
    <property type="match status" value="1"/>
</dbReference>
<feature type="modified residue" description="4-aspartylphosphate" evidence="8">
    <location>
        <position position="1190"/>
    </location>
</feature>
<dbReference type="GO" id="GO:0003700">
    <property type="term" value="F:DNA-binding transcription factor activity"/>
    <property type="evidence" value="ECO:0007669"/>
    <property type="project" value="InterPro"/>
</dbReference>
<dbReference type="Gene3D" id="2.130.10.10">
    <property type="entry name" value="YVTN repeat-like/Quinoprotein amine dehydrogenase"/>
    <property type="match status" value="2"/>
</dbReference>
<dbReference type="Pfam" id="PF12833">
    <property type="entry name" value="HTH_18"/>
    <property type="match status" value="1"/>
</dbReference>